<dbReference type="EMBL" id="JAAALK010000288">
    <property type="protein sequence ID" value="KAG8051410.1"/>
    <property type="molecule type" value="Genomic_DNA"/>
</dbReference>
<feature type="compositionally biased region" description="Basic and acidic residues" evidence="1">
    <location>
        <begin position="91"/>
        <end position="100"/>
    </location>
</feature>
<evidence type="ECO:0000313" key="2">
    <source>
        <dbReference type="EMBL" id="KAG8051410.1"/>
    </source>
</evidence>
<protein>
    <submittedName>
        <fullName evidence="2">Uncharacterized protein</fullName>
    </submittedName>
</protein>
<keyword evidence="3" id="KW-1185">Reference proteome</keyword>
<dbReference type="Proteomes" id="UP000729402">
    <property type="component" value="Unassembled WGS sequence"/>
</dbReference>
<organism evidence="2 3">
    <name type="scientific">Zizania palustris</name>
    <name type="common">Northern wild rice</name>
    <dbReference type="NCBI Taxonomy" id="103762"/>
    <lineage>
        <taxon>Eukaryota</taxon>
        <taxon>Viridiplantae</taxon>
        <taxon>Streptophyta</taxon>
        <taxon>Embryophyta</taxon>
        <taxon>Tracheophyta</taxon>
        <taxon>Spermatophyta</taxon>
        <taxon>Magnoliopsida</taxon>
        <taxon>Liliopsida</taxon>
        <taxon>Poales</taxon>
        <taxon>Poaceae</taxon>
        <taxon>BOP clade</taxon>
        <taxon>Oryzoideae</taxon>
        <taxon>Oryzeae</taxon>
        <taxon>Zizaniinae</taxon>
        <taxon>Zizania</taxon>
    </lineage>
</organism>
<evidence type="ECO:0000313" key="3">
    <source>
        <dbReference type="Proteomes" id="UP000729402"/>
    </source>
</evidence>
<reference evidence="2" key="1">
    <citation type="journal article" date="2021" name="bioRxiv">
        <title>Whole Genome Assembly and Annotation of Northern Wild Rice, Zizania palustris L., Supports a Whole Genome Duplication in the Zizania Genus.</title>
        <authorList>
            <person name="Haas M."/>
            <person name="Kono T."/>
            <person name="Macchietto M."/>
            <person name="Millas R."/>
            <person name="McGilp L."/>
            <person name="Shao M."/>
            <person name="Duquette J."/>
            <person name="Hirsch C.N."/>
            <person name="Kimball J."/>
        </authorList>
    </citation>
    <scope>NUCLEOTIDE SEQUENCE</scope>
    <source>
        <tissue evidence="2">Fresh leaf tissue</tissue>
    </source>
</reference>
<comment type="caution">
    <text evidence="2">The sequence shown here is derived from an EMBL/GenBank/DDBJ whole genome shotgun (WGS) entry which is preliminary data.</text>
</comment>
<feature type="compositionally biased region" description="Polar residues" evidence="1">
    <location>
        <begin position="23"/>
        <end position="33"/>
    </location>
</feature>
<name>A0A8J5R4W8_ZIZPA</name>
<sequence>MPVPRASFLGRNGDLLPTDELRQSSSASTTQRFSTTPLPSTTSPCLGAARTARRSLTDGASSGLAGRSRCGRRGSTELRYAPTARPSTCSGDDHRARFRT</sequence>
<evidence type="ECO:0000256" key="1">
    <source>
        <dbReference type="SAM" id="MobiDB-lite"/>
    </source>
</evidence>
<dbReference type="AlphaFoldDB" id="A0A8J5R4W8"/>
<feature type="region of interest" description="Disordered" evidence="1">
    <location>
        <begin position="1"/>
        <end position="100"/>
    </location>
</feature>
<feature type="compositionally biased region" description="Low complexity" evidence="1">
    <location>
        <begin position="34"/>
        <end position="44"/>
    </location>
</feature>
<gene>
    <name evidence="2" type="ORF">GUJ93_ZPchr0001g31123</name>
</gene>
<reference evidence="2" key="2">
    <citation type="submission" date="2021-02" db="EMBL/GenBank/DDBJ databases">
        <authorList>
            <person name="Kimball J.A."/>
            <person name="Haas M.W."/>
            <person name="Macchietto M."/>
            <person name="Kono T."/>
            <person name="Duquette J."/>
            <person name="Shao M."/>
        </authorList>
    </citation>
    <scope>NUCLEOTIDE SEQUENCE</scope>
    <source>
        <tissue evidence="2">Fresh leaf tissue</tissue>
    </source>
</reference>
<accession>A0A8J5R4W8</accession>
<proteinExistence type="predicted"/>